<evidence type="ECO:0000313" key="2">
    <source>
        <dbReference type="EMBL" id="KAA8898306.1"/>
    </source>
</evidence>
<accession>A0A5J5EMT1</accession>
<comment type="caution">
    <text evidence="2">The sequence shown here is derived from an EMBL/GenBank/DDBJ whole genome shotgun (WGS) entry which is preliminary data.</text>
</comment>
<protein>
    <submittedName>
        <fullName evidence="2">Uncharacterized protein</fullName>
    </submittedName>
</protein>
<gene>
    <name evidence="2" type="ORF">FN846DRAFT_892860</name>
</gene>
<organism evidence="2 3">
    <name type="scientific">Sphaerosporella brunnea</name>
    <dbReference type="NCBI Taxonomy" id="1250544"/>
    <lineage>
        <taxon>Eukaryota</taxon>
        <taxon>Fungi</taxon>
        <taxon>Dikarya</taxon>
        <taxon>Ascomycota</taxon>
        <taxon>Pezizomycotina</taxon>
        <taxon>Pezizomycetes</taxon>
        <taxon>Pezizales</taxon>
        <taxon>Pyronemataceae</taxon>
        <taxon>Sphaerosporella</taxon>
    </lineage>
</organism>
<keyword evidence="3" id="KW-1185">Reference proteome</keyword>
<name>A0A5J5EMT1_9PEZI</name>
<proteinExistence type="predicted"/>
<dbReference type="InParanoid" id="A0A5J5EMT1"/>
<dbReference type="AlphaFoldDB" id="A0A5J5EMT1"/>
<sequence length="134" mass="14666">MPQTILTREGPSLTRESSWWPALCVPYTTNPAPERMRNGMLTAYMMQSGKQQAHFPRQAQTKKTSSEETSRYCEEARNDGAENAANKPATAQTRPGAPSENSGGQTDTAAESPKEDQRRSGRGGQRPAGFYKAS</sequence>
<feature type="compositionally biased region" description="Basic and acidic residues" evidence="1">
    <location>
        <begin position="64"/>
        <end position="80"/>
    </location>
</feature>
<dbReference type="Proteomes" id="UP000326924">
    <property type="component" value="Unassembled WGS sequence"/>
</dbReference>
<feature type="region of interest" description="Disordered" evidence="1">
    <location>
        <begin position="48"/>
        <end position="134"/>
    </location>
</feature>
<feature type="compositionally biased region" description="Polar residues" evidence="1">
    <location>
        <begin position="89"/>
        <end position="109"/>
    </location>
</feature>
<evidence type="ECO:0000313" key="3">
    <source>
        <dbReference type="Proteomes" id="UP000326924"/>
    </source>
</evidence>
<evidence type="ECO:0000256" key="1">
    <source>
        <dbReference type="SAM" id="MobiDB-lite"/>
    </source>
</evidence>
<dbReference type="EMBL" id="VXIS01000187">
    <property type="protein sequence ID" value="KAA8898306.1"/>
    <property type="molecule type" value="Genomic_DNA"/>
</dbReference>
<reference evidence="2 3" key="1">
    <citation type="submission" date="2019-09" db="EMBL/GenBank/DDBJ databases">
        <title>Draft genome of the ectomycorrhizal ascomycete Sphaerosporella brunnea.</title>
        <authorList>
            <consortium name="DOE Joint Genome Institute"/>
            <person name="Benucci G.M."/>
            <person name="Marozzi G."/>
            <person name="Antonielli L."/>
            <person name="Sanchez S."/>
            <person name="Marco P."/>
            <person name="Wang X."/>
            <person name="Falini L.B."/>
            <person name="Barry K."/>
            <person name="Haridas S."/>
            <person name="Lipzen A."/>
            <person name="Labutti K."/>
            <person name="Grigoriev I.V."/>
            <person name="Murat C."/>
            <person name="Martin F."/>
            <person name="Albertini E."/>
            <person name="Donnini D."/>
            <person name="Bonito G."/>
        </authorList>
    </citation>
    <scope>NUCLEOTIDE SEQUENCE [LARGE SCALE GENOMIC DNA]</scope>
    <source>
        <strain evidence="2 3">Sb_GMNB300</strain>
    </source>
</reference>